<organism evidence="5 6">
    <name type="scientific">Trametes pubescens</name>
    <name type="common">White-rot fungus</name>
    <dbReference type="NCBI Taxonomy" id="154538"/>
    <lineage>
        <taxon>Eukaryota</taxon>
        <taxon>Fungi</taxon>
        <taxon>Dikarya</taxon>
        <taxon>Basidiomycota</taxon>
        <taxon>Agaricomycotina</taxon>
        <taxon>Agaricomycetes</taxon>
        <taxon>Polyporales</taxon>
        <taxon>Polyporaceae</taxon>
        <taxon>Trametes</taxon>
    </lineage>
</organism>
<evidence type="ECO:0000256" key="4">
    <source>
        <dbReference type="ARBA" id="ARBA00023136"/>
    </source>
</evidence>
<evidence type="ECO:0000256" key="2">
    <source>
        <dbReference type="ARBA" id="ARBA00022692"/>
    </source>
</evidence>
<dbReference type="OMA" id="AVGYASF"/>
<dbReference type="AlphaFoldDB" id="A0A1M2W2L0"/>
<comment type="caution">
    <text evidence="5">The sequence shown here is derived from an EMBL/GenBank/DDBJ whole genome shotgun (WGS) entry which is preliminary data.</text>
</comment>
<dbReference type="STRING" id="154538.A0A1M2W2L0"/>
<keyword evidence="6" id="KW-1185">Reference proteome</keyword>
<dbReference type="GO" id="GO:0016765">
    <property type="term" value="F:transferase activity, transferring alkyl or aryl (other than methyl) groups"/>
    <property type="evidence" value="ECO:0007669"/>
    <property type="project" value="InterPro"/>
</dbReference>
<sequence>MTVLGALLAVHSSTPSLTLFTLDSAPRLRLNESLILKAIRDFAYTLWLFTYSDLKTVFFPTLIFGTAAAPTSSAAQIVPRPVWIWLHLLTFCLSNQCLSPEEDAANKPWRPIAAGRITTENARILRWAMLPVCLFVSAHYGVLLPSVTLALATLAHNELRLDSGWLARNVCNAVGYASFNAGATYAACAAGCDWKATSVAAQVLNALVILTTIQAQDFQDIEGDQLTGRWTLPIAFPRSSRWAMPVLLTVWSVFLAAYWRASPVHTAILVVLGAIPGLRFALGDDASADRTSYRLYNLRQRLEEMDFLAACREGLPYYCAQV</sequence>
<name>A0A1M2W2L0_TRAPU</name>
<dbReference type="InterPro" id="IPR000537">
    <property type="entry name" value="UbiA_prenyltransferase"/>
</dbReference>
<reference evidence="5 6" key="1">
    <citation type="submission" date="2016-10" db="EMBL/GenBank/DDBJ databases">
        <title>Genome sequence of the basidiomycete white-rot fungus Trametes pubescens.</title>
        <authorList>
            <person name="Makela M.R."/>
            <person name="Granchi Z."/>
            <person name="Peng M."/>
            <person name="De Vries R.P."/>
            <person name="Grigoriev I."/>
            <person name="Riley R."/>
            <person name="Hilden K."/>
        </authorList>
    </citation>
    <scope>NUCLEOTIDE SEQUENCE [LARGE SCALE GENOMIC DNA]</scope>
    <source>
        <strain evidence="5 6">FBCC735</strain>
    </source>
</reference>
<dbReference type="InterPro" id="IPR050475">
    <property type="entry name" value="Prenyltransferase_related"/>
</dbReference>
<dbReference type="GO" id="GO:0016020">
    <property type="term" value="C:membrane"/>
    <property type="evidence" value="ECO:0007669"/>
    <property type="project" value="UniProtKB-SubCell"/>
</dbReference>
<accession>A0A1M2W2L0</accession>
<evidence type="ECO:0000256" key="1">
    <source>
        <dbReference type="ARBA" id="ARBA00004141"/>
    </source>
</evidence>
<dbReference type="PANTHER" id="PTHR42723:SF1">
    <property type="entry name" value="CHLOROPHYLL SYNTHASE, CHLOROPLASTIC"/>
    <property type="match status" value="1"/>
</dbReference>
<keyword evidence="3" id="KW-1133">Transmembrane helix</keyword>
<evidence type="ECO:0000313" key="5">
    <source>
        <dbReference type="EMBL" id="OJT14020.1"/>
    </source>
</evidence>
<evidence type="ECO:0000313" key="6">
    <source>
        <dbReference type="Proteomes" id="UP000184267"/>
    </source>
</evidence>
<proteinExistence type="predicted"/>
<dbReference type="OrthoDB" id="434972at2759"/>
<evidence type="ECO:0000256" key="3">
    <source>
        <dbReference type="ARBA" id="ARBA00022989"/>
    </source>
</evidence>
<dbReference type="Proteomes" id="UP000184267">
    <property type="component" value="Unassembled WGS sequence"/>
</dbReference>
<gene>
    <name evidence="5" type="ORF">TRAPUB_9430</name>
</gene>
<evidence type="ECO:0008006" key="7">
    <source>
        <dbReference type="Google" id="ProtNLM"/>
    </source>
</evidence>
<comment type="subcellular location">
    <subcellularLocation>
        <location evidence="1">Membrane</location>
        <topology evidence="1">Multi-pass membrane protein</topology>
    </subcellularLocation>
</comment>
<dbReference type="EMBL" id="MNAD01000339">
    <property type="protein sequence ID" value="OJT14020.1"/>
    <property type="molecule type" value="Genomic_DNA"/>
</dbReference>
<keyword evidence="2" id="KW-0812">Transmembrane</keyword>
<dbReference type="CDD" id="cd13965">
    <property type="entry name" value="PT_UbiA_3"/>
    <property type="match status" value="1"/>
</dbReference>
<protein>
    <recommendedName>
        <fullName evidence="7">Fumagillin beta-trans-bergamotene synthase</fullName>
    </recommendedName>
</protein>
<dbReference type="Pfam" id="PF01040">
    <property type="entry name" value="UbiA"/>
    <property type="match status" value="1"/>
</dbReference>
<keyword evidence="4" id="KW-0472">Membrane</keyword>
<dbReference type="PANTHER" id="PTHR42723">
    <property type="entry name" value="CHLOROPHYLL SYNTHASE"/>
    <property type="match status" value="1"/>
</dbReference>